<dbReference type="SUPFAM" id="SSF160246">
    <property type="entry name" value="EspE N-terminal domain-like"/>
    <property type="match status" value="1"/>
</dbReference>
<name>A0A7X9FR39_9DELT</name>
<dbReference type="Gene3D" id="3.40.50.300">
    <property type="entry name" value="P-loop containing nucleotide triphosphate hydrolases"/>
    <property type="match status" value="1"/>
</dbReference>
<dbReference type="PANTHER" id="PTHR30258">
    <property type="entry name" value="TYPE II SECRETION SYSTEM PROTEIN GSPE-RELATED"/>
    <property type="match status" value="1"/>
</dbReference>
<dbReference type="GO" id="GO:0005886">
    <property type="term" value="C:plasma membrane"/>
    <property type="evidence" value="ECO:0007669"/>
    <property type="project" value="TreeGrafter"/>
</dbReference>
<dbReference type="AlphaFoldDB" id="A0A7X9FR39"/>
<dbReference type="EMBL" id="JAAZON010000153">
    <property type="protein sequence ID" value="NMC62289.1"/>
    <property type="molecule type" value="Genomic_DNA"/>
</dbReference>
<protein>
    <submittedName>
        <fullName evidence="5">Type II/IV secretion system protein</fullName>
    </submittedName>
</protein>
<evidence type="ECO:0000313" key="5">
    <source>
        <dbReference type="EMBL" id="NMC62289.1"/>
    </source>
</evidence>
<dbReference type="PANTHER" id="PTHR30258:SF2">
    <property type="entry name" value="COMG OPERON PROTEIN 1"/>
    <property type="match status" value="1"/>
</dbReference>
<evidence type="ECO:0000313" key="6">
    <source>
        <dbReference type="Proteomes" id="UP000524246"/>
    </source>
</evidence>
<comment type="similarity">
    <text evidence="1">Belongs to the GSP E family.</text>
</comment>
<dbReference type="SUPFAM" id="SSF52540">
    <property type="entry name" value="P-loop containing nucleoside triphosphate hydrolases"/>
    <property type="match status" value="1"/>
</dbReference>
<dbReference type="PROSITE" id="PS00662">
    <property type="entry name" value="T2SP_E"/>
    <property type="match status" value="1"/>
</dbReference>
<dbReference type="GO" id="GO:0005524">
    <property type="term" value="F:ATP binding"/>
    <property type="evidence" value="ECO:0007669"/>
    <property type="project" value="UniProtKB-KW"/>
</dbReference>
<dbReference type="InterPro" id="IPR037257">
    <property type="entry name" value="T2SS_E_N_sf"/>
</dbReference>
<dbReference type="Gene3D" id="3.30.450.90">
    <property type="match status" value="1"/>
</dbReference>
<keyword evidence="3" id="KW-0067">ATP-binding</keyword>
<accession>A0A7X9FR39</accession>
<reference evidence="5 6" key="1">
    <citation type="journal article" date="2020" name="Biotechnol. Biofuels">
        <title>New insights from the biogas microbiome by comprehensive genome-resolved metagenomics of nearly 1600 species originating from multiple anaerobic digesters.</title>
        <authorList>
            <person name="Campanaro S."/>
            <person name="Treu L."/>
            <person name="Rodriguez-R L.M."/>
            <person name="Kovalovszki A."/>
            <person name="Ziels R.M."/>
            <person name="Maus I."/>
            <person name="Zhu X."/>
            <person name="Kougias P.G."/>
            <person name="Basile A."/>
            <person name="Luo G."/>
            <person name="Schluter A."/>
            <person name="Konstantinidis K.T."/>
            <person name="Angelidaki I."/>
        </authorList>
    </citation>
    <scope>NUCLEOTIDE SEQUENCE [LARGE SCALE GENOMIC DNA]</scope>
    <source>
        <strain evidence="5">AS27yjCOA_65</strain>
    </source>
</reference>
<proteinExistence type="inferred from homology"/>
<dbReference type="Pfam" id="PF00437">
    <property type="entry name" value="T2SSE"/>
    <property type="match status" value="1"/>
</dbReference>
<dbReference type="CDD" id="cd01129">
    <property type="entry name" value="PulE-GspE-like"/>
    <property type="match status" value="1"/>
</dbReference>
<dbReference type="Proteomes" id="UP000524246">
    <property type="component" value="Unassembled WGS sequence"/>
</dbReference>
<feature type="domain" description="Bacterial type II secretion system protein E" evidence="4">
    <location>
        <begin position="390"/>
        <end position="404"/>
    </location>
</feature>
<keyword evidence="2" id="KW-0547">Nucleotide-binding</keyword>
<dbReference type="GO" id="GO:0016887">
    <property type="term" value="F:ATP hydrolysis activity"/>
    <property type="evidence" value="ECO:0007669"/>
    <property type="project" value="TreeGrafter"/>
</dbReference>
<feature type="non-terminal residue" evidence="5">
    <location>
        <position position="517"/>
    </location>
</feature>
<evidence type="ECO:0000256" key="1">
    <source>
        <dbReference type="ARBA" id="ARBA00006611"/>
    </source>
</evidence>
<dbReference type="Pfam" id="PF05157">
    <property type="entry name" value="MshEN"/>
    <property type="match status" value="1"/>
</dbReference>
<dbReference type="Gene3D" id="3.30.300.160">
    <property type="entry name" value="Type II secretion system, protein E, N-terminal domain"/>
    <property type="match status" value="1"/>
</dbReference>
<sequence length="517" mass="56518">MTQSFSNNGNKLALVKLLHKLGLIQPEVFPQVLASKDLNPISFCARNNLLDEASTIEKVAAALGIKVQELAKSSYNEVFNLLGNSLLATVPLARWTEMRAIPVALTETQVVIAMANPLDHESISGLSFDLGRKVEALIAKEDEILNILGMKQNAERSEDLQALFDEEHVNERNESSDTDLIKADHTDAPVIRLVNKILSQSIEMNASDIHLNPESDSLNIRARVDGIMRSLFKVPKNSKEAVVSRIKLLGGMDISERRKPQDGRLRVQSTFGNKDLRLSSVPTAHGENIVIRILSTELPLLSFDMLGMGDQIKDLLRSSLLSSSRIILVTGPTGSGKTSTLYSSLSFLNDGSKNIITVEDPIEYRIGGISQIQVNSKVGLGFAEGLRSILRQDPDIIMVGEIRDHETADIAVQAAQTGHLVLSTIHTNSAASAVTRLRDLGIPPFLISSSLGCVISQRLVRKLCPHCAYREASEEFIDFEIPGLNPNALMKAKGCEECSNTGFRGRLGIFSILPLDK</sequence>
<evidence type="ECO:0000259" key="4">
    <source>
        <dbReference type="PROSITE" id="PS00662"/>
    </source>
</evidence>
<organism evidence="5 6">
    <name type="scientific">SAR324 cluster bacterium</name>
    <dbReference type="NCBI Taxonomy" id="2024889"/>
    <lineage>
        <taxon>Bacteria</taxon>
        <taxon>Deltaproteobacteria</taxon>
        <taxon>SAR324 cluster</taxon>
    </lineage>
</organism>
<evidence type="ECO:0000256" key="2">
    <source>
        <dbReference type="ARBA" id="ARBA00022741"/>
    </source>
</evidence>
<dbReference type="InterPro" id="IPR001482">
    <property type="entry name" value="T2SS/T4SS_dom"/>
</dbReference>
<dbReference type="InterPro" id="IPR027417">
    <property type="entry name" value="P-loop_NTPase"/>
</dbReference>
<evidence type="ECO:0000256" key="3">
    <source>
        <dbReference type="ARBA" id="ARBA00022840"/>
    </source>
</evidence>
<gene>
    <name evidence="5" type="ORF">GYA55_03890</name>
</gene>
<comment type="caution">
    <text evidence="5">The sequence shown here is derived from an EMBL/GenBank/DDBJ whole genome shotgun (WGS) entry which is preliminary data.</text>
</comment>
<dbReference type="InterPro" id="IPR007831">
    <property type="entry name" value="T2SS_GspE_N"/>
</dbReference>